<evidence type="ECO:0000313" key="3">
    <source>
        <dbReference type="Proteomes" id="UP000466931"/>
    </source>
</evidence>
<dbReference type="EMBL" id="AP022612">
    <property type="protein sequence ID" value="BBZ33149.1"/>
    <property type="molecule type" value="Genomic_DNA"/>
</dbReference>
<organism evidence="2 3">
    <name type="scientific">Mycolicibacterium confluentis</name>
    <dbReference type="NCBI Taxonomy" id="28047"/>
    <lineage>
        <taxon>Bacteria</taxon>
        <taxon>Bacillati</taxon>
        <taxon>Actinomycetota</taxon>
        <taxon>Actinomycetes</taxon>
        <taxon>Mycobacteriales</taxon>
        <taxon>Mycobacteriaceae</taxon>
        <taxon>Mycolicibacterium</taxon>
    </lineage>
</organism>
<accession>A0A7I7XV51</accession>
<evidence type="ECO:0000313" key="2">
    <source>
        <dbReference type="EMBL" id="BBZ33149.1"/>
    </source>
</evidence>
<feature type="region of interest" description="Disordered" evidence="1">
    <location>
        <begin position="400"/>
        <end position="422"/>
    </location>
</feature>
<protein>
    <submittedName>
        <fullName evidence="2">Uncharacterized protein</fullName>
    </submittedName>
</protein>
<reference evidence="2" key="1">
    <citation type="journal article" date="2019" name="Emerg. Microbes Infect.">
        <title>Comprehensive subspecies identification of 175 nontuberculous mycobacteria species based on 7547 genomic profiles.</title>
        <authorList>
            <person name="Matsumoto Y."/>
            <person name="Kinjo T."/>
            <person name="Motooka D."/>
            <person name="Nabeya D."/>
            <person name="Jung N."/>
            <person name="Uechi K."/>
            <person name="Horii T."/>
            <person name="Iida T."/>
            <person name="Fujita J."/>
            <person name="Nakamura S."/>
        </authorList>
    </citation>
    <scope>NUCLEOTIDE SEQUENCE [LARGE SCALE GENOMIC DNA]</scope>
    <source>
        <strain evidence="2">JCM 13671</strain>
    </source>
</reference>
<feature type="region of interest" description="Disordered" evidence="1">
    <location>
        <begin position="479"/>
        <end position="506"/>
    </location>
</feature>
<name>A0A7I7XV51_9MYCO</name>
<sequence length="506" mass="51701">MAQIKGFDPAVSNQRPEDTGGNVVPVGVWGDSDVGGGVFGSSGNLPQGNVIPIDPPAGVEGHGVDGPGVVGRSLNDTGTVGEALQSPGVMGRSTSASGVLGVTFSPDDGAHGVFGSSTTGGNGVTGFVGGATGTIGSSIRGIGVRGTTGTGAAGVLGQSFGGSSGGAAGPAVRGTSDVAVGVSGVSGATDATQALCFGSGYGHFSLHFSAEPGGGVLGVSVLGSGVEGSTFASVRNNPDVAAVRGQSANGWAGLFVGRVRVTGALQKAGGGFIIDHPTDPENRYLSHSFVESPEMLNVYSGTVTTNRDGLATVKLPAYFESLNTDFRYQLTVVGQLATAAVVEEVKDNAFTIQTEPGRVKVCWQVTGVRADRWAQANRIPVEESKPRAERGTYLHPELFGRKASASHPAPAVRTPDGLPRDLRRDVASGLSAAGRDATVRDVRKLLTQARKNFDADTARERTRFDAEWAAVQEAIAAVAAAAPSRSRGRGRSKSSTPPRQRRARRR</sequence>
<dbReference type="Proteomes" id="UP000466931">
    <property type="component" value="Chromosome"/>
</dbReference>
<keyword evidence="3" id="KW-1185">Reference proteome</keyword>
<dbReference type="RefSeq" id="WP_085150793.1">
    <property type="nucleotide sequence ID" value="NZ_AP022612.1"/>
</dbReference>
<dbReference type="OrthoDB" id="5067971at2"/>
<evidence type="ECO:0000256" key="1">
    <source>
        <dbReference type="SAM" id="MobiDB-lite"/>
    </source>
</evidence>
<reference evidence="2" key="2">
    <citation type="submission" date="2020-02" db="EMBL/GenBank/DDBJ databases">
        <authorList>
            <person name="Matsumoto Y."/>
            <person name="Motooka D."/>
            <person name="Nakamura S."/>
        </authorList>
    </citation>
    <scope>NUCLEOTIDE SEQUENCE</scope>
    <source>
        <strain evidence="2">JCM 13671</strain>
    </source>
</reference>
<proteinExistence type="predicted"/>
<feature type="region of interest" description="Disordered" evidence="1">
    <location>
        <begin position="1"/>
        <end position="22"/>
    </location>
</feature>
<dbReference type="AlphaFoldDB" id="A0A7I7XV51"/>
<gene>
    <name evidence="2" type="ORF">MCNF_17540</name>
</gene>